<feature type="region of interest" description="Disordered" evidence="7">
    <location>
        <begin position="1"/>
        <end position="20"/>
    </location>
</feature>
<proteinExistence type="predicted"/>
<comment type="caution">
    <text evidence="9">The sequence shown here is derived from an EMBL/GenBank/DDBJ whole genome shotgun (WGS) entry which is preliminary data.</text>
</comment>
<dbReference type="Proteomes" id="UP000655570">
    <property type="component" value="Unassembled WGS sequence"/>
</dbReference>
<evidence type="ECO:0000313" key="10">
    <source>
        <dbReference type="Proteomes" id="UP000655570"/>
    </source>
</evidence>
<dbReference type="InterPro" id="IPR017941">
    <property type="entry name" value="Rieske_2Fe-2S"/>
</dbReference>
<evidence type="ECO:0000256" key="2">
    <source>
        <dbReference type="ARBA" id="ARBA00022723"/>
    </source>
</evidence>
<keyword evidence="10" id="KW-1185">Reference proteome</keyword>
<keyword evidence="2" id="KW-0479">Metal-binding</keyword>
<evidence type="ECO:0000256" key="6">
    <source>
        <dbReference type="ARBA" id="ARBA00023063"/>
    </source>
</evidence>
<organism evidence="9 10">
    <name type="scientific">Oerskovia merdavium</name>
    <dbReference type="NCBI Taxonomy" id="2762227"/>
    <lineage>
        <taxon>Bacteria</taxon>
        <taxon>Bacillati</taxon>
        <taxon>Actinomycetota</taxon>
        <taxon>Actinomycetes</taxon>
        <taxon>Micrococcales</taxon>
        <taxon>Cellulomonadaceae</taxon>
        <taxon>Oerskovia</taxon>
    </lineage>
</organism>
<dbReference type="PROSITE" id="PS51300">
    <property type="entry name" value="NIRD"/>
    <property type="match status" value="1"/>
</dbReference>
<dbReference type="Pfam" id="PF13806">
    <property type="entry name" value="Rieske_2"/>
    <property type="match status" value="1"/>
</dbReference>
<evidence type="ECO:0000259" key="8">
    <source>
        <dbReference type="PROSITE" id="PS51296"/>
    </source>
</evidence>
<keyword evidence="6" id="KW-0534">Nitrate assimilation</keyword>
<feature type="domain" description="Rieske" evidence="8">
    <location>
        <begin position="25"/>
        <end position="133"/>
    </location>
</feature>
<dbReference type="NCBIfam" id="TIGR02378">
    <property type="entry name" value="nirD_assim_sml"/>
    <property type="match status" value="1"/>
</dbReference>
<dbReference type="SUPFAM" id="SSF50022">
    <property type="entry name" value="ISP domain"/>
    <property type="match status" value="1"/>
</dbReference>
<evidence type="ECO:0000313" key="9">
    <source>
        <dbReference type="EMBL" id="MBD7981995.1"/>
    </source>
</evidence>
<dbReference type="InterPro" id="IPR036922">
    <property type="entry name" value="Rieske_2Fe-2S_sf"/>
</dbReference>
<evidence type="ECO:0000256" key="3">
    <source>
        <dbReference type="ARBA" id="ARBA00023002"/>
    </source>
</evidence>
<reference evidence="9 10" key="1">
    <citation type="submission" date="2020-08" db="EMBL/GenBank/DDBJ databases">
        <title>A Genomic Blueprint of the Chicken Gut Microbiome.</title>
        <authorList>
            <person name="Gilroy R."/>
            <person name="Ravi A."/>
            <person name="Getino M."/>
            <person name="Pursley I."/>
            <person name="Horton D.L."/>
            <person name="Alikhan N.-F."/>
            <person name="Baker D."/>
            <person name="Gharbi K."/>
            <person name="Hall N."/>
            <person name="Watson M."/>
            <person name="Adriaenssens E.M."/>
            <person name="Foster-Nyarko E."/>
            <person name="Jarju S."/>
            <person name="Secka A."/>
            <person name="Antonio M."/>
            <person name="Oren A."/>
            <person name="Chaudhuri R."/>
            <person name="La Ragione R.M."/>
            <person name="Hildebrand F."/>
            <person name="Pallen M.J."/>
        </authorList>
    </citation>
    <scope>NUCLEOTIDE SEQUENCE [LARGE SCALE GENOMIC DNA]</scope>
    <source>
        <strain evidence="9 10">Sa2CUA9</strain>
    </source>
</reference>
<evidence type="ECO:0000256" key="7">
    <source>
        <dbReference type="SAM" id="MobiDB-lite"/>
    </source>
</evidence>
<evidence type="ECO:0000256" key="5">
    <source>
        <dbReference type="ARBA" id="ARBA00023014"/>
    </source>
</evidence>
<evidence type="ECO:0000256" key="4">
    <source>
        <dbReference type="ARBA" id="ARBA00023004"/>
    </source>
</evidence>
<dbReference type="EMBL" id="JACSQF010000016">
    <property type="protein sequence ID" value="MBD7981995.1"/>
    <property type="molecule type" value="Genomic_DNA"/>
</dbReference>
<dbReference type="Gene3D" id="2.102.10.10">
    <property type="entry name" value="Rieske [2Fe-2S] iron-sulphur domain"/>
    <property type="match status" value="1"/>
</dbReference>
<name>A0ABR8U1V3_9CELL</name>
<accession>A0ABR8U1V3</accession>
<dbReference type="PANTHER" id="PTHR40562:SF1">
    <property type="entry name" value="NITRITE REDUCTASE (NADH) SMALL SUBUNIT"/>
    <property type="match status" value="1"/>
</dbReference>
<dbReference type="PANTHER" id="PTHR40562">
    <property type="match status" value="1"/>
</dbReference>
<dbReference type="PROSITE" id="PS51296">
    <property type="entry name" value="RIESKE"/>
    <property type="match status" value="1"/>
</dbReference>
<keyword evidence="4" id="KW-0408">Iron</keyword>
<protein>
    <submittedName>
        <fullName evidence="9">Nitrite reductase small subunit NirD</fullName>
    </submittedName>
</protein>
<dbReference type="InterPro" id="IPR012748">
    <property type="entry name" value="Rieske-like_NirD"/>
</dbReference>
<gene>
    <name evidence="9" type="primary">nirD</name>
    <name evidence="9" type="ORF">H9641_14890</name>
</gene>
<keyword evidence="5" id="KW-0411">Iron-sulfur</keyword>
<dbReference type="CDD" id="cd03529">
    <property type="entry name" value="Rieske_NirD"/>
    <property type="match status" value="1"/>
</dbReference>
<sequence length="166" mass="16763">MGIEAAAGLPEQGEGTVPDTGTVWEAVCRASDLAVERGAAALVDGQQVALFRLTDGRVLAVQQVDPFSGANVMSRGIVGTRAGVPTVASPMYKQVFALETGVCLDPVGFLPVLAAGPDLATWPVEVRGGVVHVARPAHVVATADEAAQVGGARGAAGRTRADGPTP</sequence>
<keyword evidence="3" id="KW-0560">Oxidoreductase</keyword>
<evidence type="ECO:0000256" key="1">
    <source>
        <dbReference type="ARBA" id="ARBA00022714"/>
    </source>
</evidence>
<dbReference type="InterPro" id="IPR017881">
    <property type="entry name" value="NirD"/>
</dbReference>
<keyword evidence="1" id="KW-0001">2Fe-2S</keyword>